<evidence type="ECO:0000256" key="1">
    <source>
        <dbReference type="ARBA" id="ARBA00004123"/>
    </source>
</evidence>
<dbReference type="GO" id="GO:0005819">
    <property type="term" value="C:spindle"/>
    <property type="evidence" value="ECO:0007669"/>
    <property type="project" value="UniProtKB-SubCell"/>
</dbReference>
<dbReference type="Gene3D" id="6.10.250.2990">
    <property type="match status" value="1"/>
</dbReference>
<keyword evidence="5" id="KW-0159">Chromosome partition</keyword>
<proteinExistence type="inferred from homology"/>
<evidence type="ECO:0000256" key="2">
    <source>
        <dbReference type="ARBA" id="ARBA00004186"/>
    </source>
</evidence>
<dbReference type="PANTHER" id="PTHR13142:SF1">
    <property type="entry name" value="INNER CENTROMERE PROTEIN"/>
    <property type="match status" value="1"/>
</dbReference>
<evidence type="ECO:0000256" key="5">
    <source>
        <dbReference type="ARBA" id="ARBA00022829"/>
    </source>
</evidence>
<evidence type="ECO:0000259" key="9">
    <source>
        <dbReference type="Pfam" id="PF03941"/>
    </source>
</evidence>
<evidence type="ECO:0000256" key="6">
    <source>
        <dbReference type="ARBA" id="ARBA00023212"/>
    </source>
</evidence>
<gene>
    <name evidence="10" type="ORF">PSNMU_V1.4_AUG-EV-PASAV3_0122000</name>
</gene>
<keyword evidence="11" id="KW-1185">Reference proteome</keyword>
<evidence type="ECO:0000256" key="7">
    <source>
        <dbReference type="ARBA" id="ARBA00023242"/>
    </source>
</evidence>
<dbReference type="EMBL" id="CAACVS010000683">
    <property type="protein sequence ID" value="VEU45050.1"/>
    <property type="molecule type" value="Genomic_DNA"/>
</dbReference>
<feature type="compositionally biased region" description="Basic and acidic residues" evidence="8">
    <location>
        <begin position="267"/>
        <end position="281"/>
    </location>
</feature>
<feature type="region of interest" description="Disordered" evidence="8">
    <location>
        <begin position="392"/>
        <end position="426"/>
    </location>
</feature>
<dbReference type="GO" id="GO:0007059">
    <property type="term" value="P:chromosome segregation"/>
    <property type="evidence" value="ECO:0007669"/>
    <property type="project" value="UniProtKB-KW"/>
</dbReference>
<feature type="compositionally biased region" description="Low complexity" evidence="8">
    <location>
        <begin position="301"/>
        <end position="317"/>
    </location>
</feature>
<feature type="region of interest" description="Disordered" evidence="8">
    <location>
        <begin position="1"/>
        <end position="163"/>
    </location>
</feature>
<feature type="compositionally biased region" description="Basic and acidic residues" evidence="8">
    <location>
        <begin position="68"/>
        <end position="107"/>
    </location>
</feature>
<dbReference type="PANTHER" id="PTHR13142">
    <property type="entry name" value="INNER CENTROMERE PROTEIN"/>
    <property type="match status" value="1"/>
</dbReference>
<feature type="compositionally biased region" description="Polar residues" evidence="8">
    <location>
        <begin position="108"/>
        <end position="124"/>
    </location>
</feature>
<dbReference type="Proteomes" id="UP000291116">
    <property type="component" value="Unassembled WGS sequence"/>
</dbReference>
<feature type="compositionally biased region" description="Basic and acidic residues" evidence="8">
    <location>
        <begin position="143"/>
        <end position="152"/>
    </location>
</feature>
<sequence length="517" mass="56667">MLEEAQEQQTQTIPVPNKKITASVPETIEELKDDVNETSISMEVSKVTEGENEAVTKKSSPPPSPQPKQDEKKKLAVSKEAKCEKESDKTVKETKQKRLPSIEDQKIESSSSNQVENKNSTNPMKETKQRPEEAKINPSTVKDSSEKNHEACRNVANPFPDESLKKTDISLAPINEMVANSSNGQDKCLSLNSNEKKPELLTETKMKDSSESQKELDVKEMPAPIPEVSISSKVSGTSVKDMVSKFSGFSTNPSSNNGSALSKGLQAKKEARQAKIAEMRAKAQSKPVTSTKVALSSKEYTSTLSSLNATASTGSATKKNLATQMREKAAARAFQNKITNAASKTTTSSVSNATNKRHLPLTNNSNHSNTCVSDPLATTLKQAPLIKKPPKVVMSPMDTYEMSDREDSDTDDSDSDSDNERMNKKIPTWAQRSNLYSALEEQYNGRIGGKKIDPDEIFPEVHSCDLEAIFGRRKSKNYRSRASSGNWANDQVTAAEKLVYKRQMGFATDPAMDSTGV</sequence>
<comment type="subcellular location">
    <subcellularLocation>
        <location evidence="2">Cytoplasm</location>
        <location evidence="2">Cytoskeleton</location>
        <location evidence="2">Spindle</location>
    </subcellularLocation>
    <subcellularLocation>
        <location evidence="1">Nucleus</location>
    </subcellularLocation>
</comment>
<evidence type="ECO:0000256" key="3">
    <source>
        <dbReference type="ARBA" id="ARBA00010042"/>
    </source>
</evidence>
<dbReference type="Pfam" id="PF03941">
    <property type="entry name" value="INCENP_ARK-bind"/>
    <property type="match status" value="1"/>
</dbReference>
<evidence type="ECO:0000313" key="11">
    <source>
        <dbReference type="Proteomes" id="UP000291116"/>
    </source>
</evidence>
<keyword evidence="7" id="KW-0539">Nucleus</keyword>
<organism evidence="10 11">
    <name type="scientific">Pseudo-nitzschia multistriata</name>
    <dbReference type="NCBI Taxonomy" id="183589"/>
    <lineage>
        <taxon>Eukaryota</taxon>
        <taxon>Sar</taxon>
        <taxon>Stramenopiles</taxon>
        <taxon>Ochrophyta</taxon>
        <taxon>Bacillariophyta</taxon>
        <taxon>Bacillariophyceae</taxon>
        <taxon>Bacillariophycidae</taxon>
        <taxon>Bacillariales</taxon>
        <taxon>Bacillariaceae</taxon>
        <taxon>Pseudo-nitzschia</taxon>
    </lineage>
</organism>
<feature type="domain" description="Inner centromere protein ARK-binding" evidence="9">
    <location>
        <begin position="407"/>
        <end position="470"/>
    </location>
</feature>
<dbReference type="AlphaFoldDB" id="A0A448ZSM0"/>
<evidence type="ECO:0000256" key="4">
    <source>
        <dbReference type="ARBA" id="ARBA00022490"/>
    </source>
</evidence>
<reference evidence="10 11" key="1">
    <citation type="submission" date="2019-01" db="EMBL/GenBank/DDBJ databases">
        <authorList>
            <person name="Ferrante I. M."/>
        </authorList>
    </citation>
    <scope>NUCLEOTIDE SEQUENCE [LARGE SCALE GENOMIC DNA]</scope>
    <source>
        <strain evidence="10 11">B856</strain>
    </source>
</reference>
<feature type="compositionally biased region" description="Basic and acidic residues" evidence="8">
    <location>
        <begin position="194"/>
        <end position="220"/>
    </location>
</feature>
<name>A0A448ZSM0_9STRA</name>
<feature type="compositionally biased region" description="Basic and acidic residues" evidence="8">
    <location>
        <begin position="125"/>
        <end position="135"/>
    </location>
</feature>
<feature type="region of interest" description="Disordered" evidence="8">
    <location>
        <begin position="180"/>
        <end position="236"/>
    </location>
</feature>
<feature type="compositionally biased region" description="Polar residues" evidence="8">
    <location>
        <begin position="286"/>
        <end position="300"/>
    </location>
</feature>
<dbReference type="GO" id="GO:0005634">
    <property type="term" value="C:nucleus"/>
    <property type="evidence" value="ECO:0007669"/>
    <property type="project" value="UniProtKB-SubCell"/>
</dbReference>
<feature type="region of interest" description="Disordered" evidence="8">
    <location>
        <begin position="248"/>
        <end position="329"/>
    </location>
</feature>
<feature type="compositionally biased region" description="Acidic residues" evidence="8">
    <location>
        <begin position="404"/>
        <end position="417"/>
    </location>
</feature>
<feature type="compositionally biased region" description="Polar residues" evidence="8">
    <location>
        <begin position="248"/>
        <end position="260"/>
    </location>
</feature>
<comment type="similarity">
    <text evidence="3">Belongs to the INCENP family.</text>
</comment>
<feature type="region of interest" description="Disordered" evidence="8">
    <location>
        <begin position="343"/>
        <end position="369"/>
    </location>
</feature>
<keyword evidence="6" id="KW-0206">Cytoskeleton</keyword>
<accession>A0A448ZSM0</accession>
<protein>
    <recommendedName>
        <fullName evidence="9">Inner centromere protein ARK-binding domain-containing protein</fullName>
    </recommendedName>
</protein>
<evidence type="ECO:0000256" key="8">
    <source>
        <dbReference type="SAM" id="MobiDB-lite"/>
    </source>
</evidence>
<feature type="compositionally biased region" description="Polar residues" evidence="8">
    <location>
        <begin position="343"/>
        <end position="354"/>
    </location>
</feature>
<feature type="compositionally biased region" description="Polar residues" evidence="8">
    <location>
        <begin position="180"/>
        <end position="193"/>
    </location>
</feature>
<dbReference type="OrthoDB" id="6123at2759"/>
<dbReference type="InterPro" id="IPR005635">
    <property type="entry name" value="Inner_centromere_prot_ARK-bd"/>
</dbReference>
<keyword evidence="4" id="KW-0963">Cytoplasm</keyword>
<evidence type="ECO:0000313" key="10">
    <source>
        <dbReference type="EMBL" id="VEU45050.1"/>
    </source>
</evidence>